<feature type="compositionally biased region" description="Gly residues" evidence="1">
    <location>
        <begin position="430"/>
        <end position="445"/>
    </location>
</feature>
<accession>A0AAE0M1I9</accession>
<name>A0AAE0M1I9_9PEZI</name>
<protein>
    <submittedName>
        <fullName evidence="3">Uncharacterized protein</fullName>
    </submittedName>
</protein>
<dbReference type="EMBL" id="JAUEDM010000006">
    <property type="protein sequence ID" value="KAK3315605.1"/>
    <property type="molecule type" value="Genomic_DNA"/>
</dbReference>
<organism evidence="3 4">
    <name type="scientific">Apodospora peruviana</name>
    <dbReference type="NCBI Taxonomy" id="516989"/>
    <lineage>
        <taxon>Eukaryota</taxon>
        <taxon>Fungi</taxon>
        <taxon>Dikarya</taxon>
        <taxon>Ascomycota</taxon>
        <taxon>Pezizomycotina</taxon>
        <taxon>Sordariomycetes</taxon>
        <taxon>Sordariomycetidae</taxon>
        <taxon>Sordariales</taxon>
        <taxon>Lasiosphaeriaceae</taxon>
        <taxon>Apodospora</taxon>
    </lineage>
</organism>
<feature type="signal peptide" evidence="2">
    <location>
        <begin position="1"/>
        <end position="23"/>
    </location>
</feature>
<reference evidence="3" key="1">
    <citation type="journal article" date="2023" name="Mol. Phylogenet. Evol.">
        <title>Genome-scale phylogeny and comparative genomics of the fungal order Sordariales.</title>
        <authorList>
            <person name="Hensen N."/>
            <person name="Bonometti L."/>
            <person name="Westerberg I."/>
            <person name="Brannstrom I.O."/>
            <person name="Guillou S."/>
            <person name="Cros-Aarteil S."/>
            <person name="Calhoun S."/>
            <person name="Haridas S."/>
            <person name="Kuo A."/>
            <person name="Mondo S."/>
            <person name="Pangilinan J."/>
            <person name="Riley R."/>
            <person name="LaButti K."/>
            <person name="Andreopoulos B."/>
            <person name="Lipzen A."/>
            <person name="Chen C."/>
            <person name="Yan M."/>
            <person name="Daum C."/>
            <person name="Ng V."/>
            <person name="Clum A."/>
            <person name="Steindorff A."/>
            <person name="Ohm R.A."/>
            <person name="Martin F."/>
            <person name="Silar P."/>
            <person name="Natvig D.O."/>
            <person name="Lalanne C."/>
            <person name="Gautier V."/>
            <person name="Ament-Velasquez S.L."/>
            <person name="Kruys A."/>
            <person name="Hutchinson M.I."/>
            <person name="Powell A.J."/>
            <person name="Barry K."/>
            <person name="Miller A.N."/>
            <person name="Grigoriev I.V."/>
            <person name="Debuchy R."/>
            <person name="Gladieux P."/>
            <person name="Hiltunen Thoren M."/>
            <person name="Johannesson H."/>
        </authorList>
    </citation>
    <scope>NUCLEOTIDE SEQUENCE</scope>
    <source>
        <strain evidence="3">CBS 118394</strain>
    </source>
</reference>
<keyword evidence="2" id="KW-0732">Signal</keyword>
<feature type="compositionally biased region" description="Low complexity" evidence="1">
    <location>
        <begin position="495"/>
        <end position="510"/>
    </location>
</feature>
<evidence type="ECO:0000256" key="2">
    <source>
        <dbReference type="SAM" id="SignalP"/>
    </source>
</evidence>
<feature type="compositionally biased region" description="Low complexity" evidence="1">
    <location>
        <begin position="538"/>
        <end position="557"/>
    </location>
</feature>
<feature type="compositionally biased region" description="Low complexity" evidence="1">
    <location>
        <begin position="399"/>
        <end position="411"/>
    </location>
</feature>
<keyword evidence="4" id="KW-1185">Reference proteome</keyword>
<gene>
    <name evidence="3" type="ORF">B0H66DRAFT_642794</name>
</gene>
<feature type="compositionally biased region" description="Gly residues" evidence="1">
    <location>
        <begin position="511"/>
        <end position="520"/>
    </location>
</feature>
<evidence type="ECO:0000313" key="4">
    <source>
        <dbReference type="Proteomes" id="UP001283341"/>
    </source>
</evidence>
<feature type="chain" id="PRO_5041941276" evidence="2">
    <location>
        <begin position="24"/>
        <end position="588"/>
    </location>
</feature>
<reference evidence="3" key="2">
    <citation type="submission" date="2023-06" db="EMBL/GenBank/DDBJ databases">
        <authorList>
            <consortium name="Lawrence Berkeley National Laboratory"/>
            <person name="Haridas S."/>
            <person name="Hensen N."/>
            <person name="Bonometti L."/>
            <person name="Westerberg I."/>
            <person name="Brannstrom I.O."/>
            <person name="Guillou S."/>
            <person name="Cros-Aarteil S."/>
            <person name="Calhoun S."/>
            <person name="Kuo A."/>
            <person name="Mondo S."/>
            <person name="Pangilinan J."/>
            <person name="Riley R."/>
            <person name="Labutti K."/>
            <person name="Andreopoulos B."/>
            <person name="Lipzen A."/>
            <person name="Chen C."/>
            <person name="Yanf M."/>
            <person name="Daum C."/>
            <person name="Ng V."/>
            <person name="Clum A."/>
            <person name="Steindorff A."/>
            <person name="Ohm R."/>
            <person name="Martin F."/>
            <person name="Silar P."/>
            <person name="Natvig D."/>
            <person name="Lalanne C."/>
            <person name="Gautier V."/>
            <person name="Ament-Velasquez S.L."/>
            <person name="Kruys A."/>
            <person name="Hutchinson M.I."/>
            <person name="Powell A.J."/>
            <person name="Barry K."/>
            <person name="Miller A.N."/>
            <person name="Grigoriev I.V."/>
            <person name="Debuchy R."/>
            <person name="Gladieux P."/>
            <person name="Thoren M.H."/>
            <person name="Johannesson H."/>
        </authorList>
    </citation>
    <scope>NUCLEOTIDE SEQUENCE</scope>
    <source>
        <strain evidence="3">CBS 118394</strain>
    </source>
</reference>
<proteinExistence type="predicted"/>
<dbReference type="AlphaFoldDB" id="A0AAE0M1I9"/>
<sequence length="588" mass="57665">MGWHTSRWYLGLAACAALHVATASPILAPVSPRNPLFTRQDADHENQCPLINEHTEECGLGGSGPDVWGWVSMSIDSSSPFTAYTVITTINTVRNITTSTTAWNSIPTDVQLIETNEAGTRIKTVTYHVWDDNFSIVSTLSTVVAYPTPFIKWPEYYKWSGTAYSPTPTATTASGGGEPTTTCVQTVAEVVPSDTPETVAIHSQPQLPPGTYVGNQSSLPDLDKDPYGLHYTIELDDDNNSGMMYYYLIGGKLFPDEPPIVQCRMGGQGPHLGTFQQTSWLVVGASSTVYDNSPAVPTANPEAEPVKSEPAAPPPPPLANHDPPLDPGQQEGIKPTPAPAPVPEPGAGNGGSGNSGTGNGGSGNGGTGNGGTGNAGTGNAGTGNGGTGNGGAGNGGTGNSATGSNGATGNGDADTSTGNQGSGNADTGNSGVGGGSTEGSSGNGTGSSDSAGTGGTRSSGGSGSTGSTGGDSGNGTTGTGSGAGSASEGTDTDGVDGPTDGSSSSGSSSNGSGGGGGGGASVTTSGARPGSGSGSGAESGTTLTTAGSKATSTTGAGRSPVATALSHRYRLAFGTLLGAVSFVSLLAV</sequence>
<feature type="compositionally biased region" description="Gly residues" evidence="1">
    <location>
        <begin position="452"/>
        <end position="483"/>
    </location>
</feature>
<dbReference type="Proteomes" id="UP001283341">
    <property type="component" value="Unassembled WGS sequence"/>
</dbReference>
<evidence type="ECO:0000256" key="1">
    <source>
        <dbReference type="SAM" id="MobiDB-lite"/>
    </source>
</evidence>
<evidence type="ECO:0000313" key="3">
    <source>
        <dbReference type="EMBL" id="KAK3315605.1"/>
    </source>
</evidence>
<feature type="region of interest" description="Disordered" evidence="1">
    <location>
        <begin position="293"/>
        <end position="559"/>
    </location>
</feature>
<comment type="caution">
    <text evidence="3">The sequence shown here is derived from an EMBL/GenBank/DDBJ whole genome shotgun (WGS) entry which is preliminary data.</text>
</comment>
<feature type="compositionally biased region" description="Gly residues" evidence="1">
    <location>
        <begin position="347"/>
        <end position="398"/>
    </location>
</feature>